<dbReference type="EMBL" id="JAAXOX010000007">
    <property type="protein sequence ID" value="NKY23562.1"/>
    <property type="molecule type" value="Genomic_DNA"/>
</dbReference>
<organism evidence="3 4">
    <name type="scientific">Cellulomonas denverensis</name>
    <dbReference type="NCBI Taxonomy" id="264297"/>
    <lineage>
        <taxon>Bacteria</taxon>
        <taxon>Bacillati</taxon>
        <taxon>Actinomycetota</taxon>
        <taxon>Actinomycetes</taxon>
        <taxon>Micrococcales</taxon>
        <taxon>Cellulomonadaceae</taxon>
        <taxon>Cellulomonas</taxon>
    </lineage>
</organism>
<dbReference type="Pfam" id="PF00583">
    <property type="entry name" value="Acetyltransf_1"/>
    <property type="match status" value="1"/>
</dbReference>
<dbReference type="CDD" id="cd04301">
    <property type="entry name" value="NAT_SF"/>
    <property type="match status" value="1"/>
</dbReference>
<gene>
    <name evidence="3" type="ORF">HGA03_12895</name>
</gene>
<comment type="caution">
    <text evidence="3">The sequence shown here is derived from an EMBL/GenBank/DDBJ whole genome shotgun (WGS) entry which is preliminary data.</text>
</comment>
<evidence type="ECO:0000313" key="4">
    <source>
        <dbReference type="Proteomes" id="UP000581206"/>
    </source>
</evidence>
<evidence type="ECO:0000256" key="1">
    <source>
        <dbReference type="ARBA" id="ARBA00022679"/>
    </source>
</evidence>
<reference evidence="3 4" key="1">
    <citation type="submission" date="2020-04" db="EMBL/GenBank/DDBJ databases">
        <title>MicrobeNet Type strains.</title>
        <authorList>
            <person name="Nicholson A.C."/>
        </authorList>
    </citation>
    <scope>NUCLEOTIDE SEQUENCE [LARGE SCALE GENOMIC DNA]</scope>
    <source>
        <strain evidence="3 4">ATCC BAA-788</strain>
    </source>
</reference>
<dbReference type="PROSITE" id="PS51186">
    <property type="entry name" value="GNAT"/>
    <property type="match status" value="1"/>
</dbReference>
<keyword evidence="1 3" id="KW-0808">Transferase</keyword>
<dbReference type="InterPro" id="IPR050769">
    <property type="entry name" value="NAT_camello-type"/>
</dbReference>
<accession>A0A7X6KWI6</accession>
<dbReference type="InterPro" id="IPR000182">
    <property type="entry name" value="GNAT_dom"/>
</dbReference>
<dbReference type="PANTHER" id="PTHR13947">
    <property type="entry name" value="GNAT FAMILY N-ACETYLTRANSFERASE"/>
    <property type="match status" value="1"/>
</dbReference>
<dbReference type="PANTHER" id="PTHR13947:SF37">
    <property type="entry name" value="LD18367P"/>
    <property type="match status" value="1"/>
</dbReference>
<dbReference type="AlphaFoldDB" id="A0A7X6KWI6"/>
<protein>
    <submittedName>
        <fullName evidence="3">GNAT family N-acetyltransferase</fullName>
    </submittedName>
</protein>
<dbReference type="GO" id="GO:0008080">
    <property type="term" value="F:N-acetyltransferase activity"/>
    <property type="evidence" value="ECO:0007669"/>
    <property type="project" value="InterPro"/>
</dbReference>
<keyword evidence="4" id="KW-1185">Reference proteome</keyword>
<evidence type="ECO:0000313" key="3">
    <source>
        <dbReference type="EMBL" id="NKY23562.1"/>
    </source>
</evidence>
<proteinExistence type="predicted"/>
<evidence type="ECO:0000259" key="2">
    <source>
        <dbReference type="PROSITE" id="PS51186"/>
    </source>
</evidence>
<dbReference type="InterPro" id="IPR016181">
    <property type="entry name" value="Acyl_CoA_acyltransferase"/>
</dbReference>
<dbReference type="SUPFAM" id="SSF55729">
    <property type="entry name" value="Acyl-CoA N-acyltransferases (Nat)"/>
    <property type="match status" value="1"/>
</dbReference>
<dbReference type="RefSeq" id="WP_168630698.1">
    <property type="nucleotide sequence ID" value="NZ_BONL01000025.1"/>
</dbReference>
<dbReference type="Gene3D" id="3.40.630.30">
    <property type="match status" value="1"/>
</dbReference>
<sequence length="174" mass="18632">MTFGGSGDLTVRLFRDDDAGPLTAMLHRAYADLAAGGLNYTAATQDEATTRHRARGGRCWVVECAGAPVATLTISVPPGRGIRALTPIAREPGRAWLNQLAVAPEHRGRGLARALWAEGLAWAREQGVTAIGADTAISADRLVGMYGRWGFEHVDTVHWAGKTYDSAVLLRRAI</sequence>
<feature type="domain" description="N-acetyltransferase" evidence="2">
    <location>
        <begin position="9"/>
        <end position="174"/>
    </location>
</feature>
<dbReference type="Proteomes" id="UP000581206">
    <property type="component" value="Unassembled WGS sequence"/>
</dbReference>
<name>A0A7X6KWI6_9CELL</name>